<sequence>MMKTLKINLLKFKHAYTYRDFAHHFHPLKKDSTKCIALYFIPRTNSEIREKEQALSHKLITKTNPKF</sequence>
<dbReference type="AlphaFoldDB" id="A0A3M7QD70"/>
<evidence type="ECO:0000313" key="2">
    <source>
        <dbReference type="Proteomes" id="UP000276133"/>
    </source>
</evidence>
<dbReference type="EMBL" id="REGN01006482">
    <property type="protein sequence ID" value="RNA09320.1"/>
    <property type="molecule type" value="Genomic_DNA"/>
</dbReference>
<comment type="caution">
    <text evidence="1">The sequence shown here is derived from an EMBL/GenBank/DDBJ whole genome shotgun (WGS) entry which is preliminary data.</text>
</comment>
<accession>A0A3M7QD70</accession>
<proteinExistence type="predicted"/>
<organism evidence="1 2">
    <name type="scientific">Brachionus plicatilis</name>
    <name type="common">Marine rotifer</name>
    <name type="synonym">Brachionus muelleri</name>
    <dbReference type="NCBI Taxonomy" id="10195"/>
    <lineage>
        <taxon>Eukaryota</taxon>
        <taxon>Metazoa</taxon>
        <taxon>Spiralia</taxon>
        <taxon>Gnathifera</taxon>
        <taxon>Rotifera</taxon>
        <taxon>Eurotatoria</taxon>
        <taxon>Monogononta</taxon>
        <taxon>Pseudotrocha</taxon>
        <taxon>Ploima</taxon>
        <taxon>Brachionidae</taxon>
        <taxon>Brachionus</taxon>
    </lineage>
</organism>
<reference evidence="1 2" key="1">
    <citation type="journal article" date="2018" name="Sci. Rep.">
        <title>Genomic signatures of local adaptation to the degree of environmental predictability in rotifers.</title>
        <authorList>
            <person name="Franch-Gras L."/>
            <person name="Hahn C."/>
            <person name="Garcia-Roger E.M."/>
            <person name="Carmona M.J."/>
            <person name="Serra M."/>
            <person name="Gomez A."/>
        </authorList>
    </citation>
    <scope>NUCLEOTIDE SEQUENCE [LARGE SCALE GENOMIC DNA]</scope>
    <source>
        <strain evidence="1">HYR1</strain>
    </source>
</reference>
<keyword evidence="2" id="KW-1185">Reference proteome</keyword>
<dbReference type="Proteomes" id="UP000276133">
    <property type="component" value="Unassembled WGS sequence"/>
</dbReference>
<gene>
    <name evidence="1" type="ORF">BpHYR1_009011</name>
</gene>
<evidence type="ECO:0000313" key="1">
    <source>
        <dbReference type="EMBL" id="RNA09320.1"/>
    </source>
</evidence>
<protein>
    <submittedName>
        <fullName evidence="1">Uncharacterized protein</fullName>
    </submittedName>
</protein>
<name>A0A3M7QD70_BRAPC</name>